<keyword evidence="2" id="KW-1185">Reference proteome</keyword>
<proteinExistence type="predicted"/>
<evidence type="ECO:0008006" key="3">
    <source>
        <dbReference type="Google" id="ProtNLM"/>
    </source>
</evidence>
<dbReference type="Proteomes" id="UP000464013">
    <property type="component" value="Chromosome"/>
</dbReference>
<gene>
    <name evidence="1" type="ORF">EKK97_12745</name>
</gene>
<dbReference type="SUPFAM" id="SSF53756">
    <property type="entry name" value="UDP-Glycosyltransferase/glycogen phosphorylase"/>
    <property type="match status" value="1"/>
</dbReference>
<dbReference type="Gene3D" id="3.40.50.2000">
    <property type="entry name" value="Glycogen Phosphorylase B"/>
    <property type="match status" value="1"/>
</dbReference>
<reference evidence="1 2" key="1">
    <citation type="submission" date="2019-01" db="EMBL/GenBank/DDBJ databases">
        <title>Complete genome of a denitifying bacterium Halomons sp. BC-M4-5.</title>
        <authorList>
            <person name="Wang L."/>
            <person name="Shao Z."/>
        </authorList>
    </citation>
    <scope>NUCLEOTIDE SEQUENCE [LARGE SCALE GENOMIC DNA]</scope>
    <source>
        <strain evidence="1 2">BC-M4-5</strain>
    </source>
</reference>
<evidence type="ECO:0000313" key="2">
    <source>
        <dbReference type="Proteomes" id="UP000464013"/>
    </source>
</evidence>
<dbReference type="RefSeq" id="WP_159552359.1">
    <property type="nucleotide sequence ID" value="NZ_CP035042.1"/>
</dbReference>
<evidence type="ECO:0000313" key="1">
    <source>
        <dbReference type="EMBL" id="QHC50277.1"/>
    </source>
</evidence>
<accession>A0A6I6SRM2</accession>
<dbReference type="EMBL" id="CP035042">
    <property type="protein sequence ID" value="QHC50277.1"/>
    <property type="molecule type" value="Genomic_DNA"/>
</dbReference>
<name>A0A6I6SRM2_9GAMM</name>
<organism evidence="1 2">
    <name type="scientific">Billgrantia tianxiuensis</name>
    <dbReference type="NCBI Taxonomy" id="2497861"/>
    <lineage>
        <taxon>Bacteria</taxon>
        <taxon>Pseudomonadati</taxon>
        <taxon>Pseudomonadota</taxon>
        <taxon>Gammaproteobacteria</taxon>
        <taxon>Oceanospirillales</taxon>
        <taxon>Halomonadaceae</taxon>
        <taxon>Billgrantia</taxon>
    </lineage>
</organism>
<dbReference type="AlphaFoldDB" id="A0A6I6SRM2"/>
<sequence length="201" mass="22816">MVGYLIRKGLNGVRSSRDRLRIALIRRLFDREKLAVERPSEVRKVLFIRWDAKWGDSVVFSFVPRELQRQGISVEVIATADMAPVFRDQFGVDTVHVTKKRAGYGEIRQLAKRIGQVDLVVFFSHLANHRALYLLSQLQARHVASLDDSVGLVDLKLGEATRGRHFAEKYLTLLERCGVQGADTQYLVPVTSRAMSGWLPL</sequence>
<dbReference type="KEGG" id="htx:EKK97_12745"/>
<dbReference type="OrthoDB" id="89608at2"/>
<protein>
    <recommendedName>
        <fullName evidence="3">Glycosyltransferase subfamily 4-like N-terminal domain-containing protein</fullName>
    </recommendedName>
</protein>